<reference evidence="2 3" key="1">
    <citation type="submission" date="2018-06" db="EMBL/GenBank/DDBJ databases">
        <authorList>
            <consortium name="Pathogen Informatics"/>
            <person name="Doyle S."/>
        </authorList>
    </citation>
    <scope>NUCLEOTIDE SEQUENCE [LARGE SCALE GENOMIC DNA]</scope>
    <source>
        <strain evidence="2 3">NCTC10529</strain>
    </source>
</reference>
<dbReference type="RefSeq" id="WP_003785480.1">
    <property type="nucleotide sequence ID" value="NZ_CP091518.1"/>
</dbReference>
<dbReference type="EMBL" id="LS483426">
    <property type="protein sequence ID" value="SQH24754.1"/>
    <property type="molecule type" value="Genomic_DNA"/>
</dbReference>
<feature type="transmembrane region" description="Helical" evidence="1">
    <location>
        <begin position="12"/>
        <end position="31"/>
    </location>
</feature>
<keyword evidence="1" id="KW-0472">Membrane</keyword>
<keyword evidence="1" id="KW-1133">Transmembrane helix</keyword>
<dbReference type="AlphaFoldDB" id="A0AAX2J401"/>
<evidence type="ECO:0000313" key="3">
    <source>
        <dbReference type="Proteomes" id="UP000248598"/>
    </source>
</evidence>
<accession>A0AAX2J401</accession>
<evidence type="ECO:0000313" key="2">
    <source>
        <dbReference type="EMBL" id="SQH24754.1"/>
    </source>
</evidence>
<feature type="transmembrane region" description="Helical" evidence="1">
    <location>
        <begin position="91"/>
        <end position="109"/>
    </location>
</feature>
<protein>
    <submittedName>
        <fullName evidence="2">Uncharacterized protein</fullName>
    </submittedName>
</protein>
<feature type="transmembrane region" description="Helical" evidence="1">
    <location>
        <begin position="37"/>
        <end position="55"/>
    </location>
</feature>
<dbReference type="GeneID" id="93262246"/>
<evidence type="ECO:0000256" key="1">
    <source>
        <dbReference type="SAM" id="Phobius"/>
    </source>
</evidence>
<keyword evidence="1" id="KW-0812">Transmembrane</keyword>
<dbReference type="Proteomes" id="UP000248598">
    <property type="component" value="Chromosome 1"/>
</dbReference>
<name>A0AAX2J401_KINKI</name>
<gene>
    <name evidence="2" type="ORF">NCTC10529_00946</name>
</gene>
<proteinExistence type="predicted"/>
<organism evidence="2 3">
    <name type="scientific">Kingella kingae</name>
    <dbReference type="NCBI Taxonomy" id="504"/>
    <lineage>
        <taxon>Bacteria</taxon>
        <taxon>Pseudomonadati</taxon>
        <taxon>Pseudomonadota</taxon>
        <taxon>Betaproteobacteria</taxon>
        <taxon>Neisseriales</taxon>
        <taxon>Neisseriaceae</taxon>
        <taxon>Kingella</taxon>
    </lineage>
</organism>
<feature type="transmembrane region" description="Helical" evidence="1">
    <location>
        <begin position="121"/>
        <end position="137"/>
    </location>
</feature>
<sequence length="153" mass="17793">MTYQSAINTFFLARFPAALMCLIVTPFWAKADDMDTTIFISLLILSSIAILWLFFRLPKKVLKYKGYSNHQIQRIDQYFDKLQMEMGSKQLIYFMIVLIILLALKILVLDKLAAQPLDMQGVIMMIAGISARILADYRHLKMRQKRKNHFQAA</sequence>